<sequence>MKSETWDVRHVYQGRRLFAVPHYQRAYAWSRADQWEALWEDIKAKAEDRLALDPKQIAPHFLGATVVEQQPRSGLRGVDTFHIIDGQQRLTTLQFVLRGLVVAFNEATISGLVATFEDCMRNGSADTMNRPEVETYKLWPTFRDQANFTHAFACNTFDHLRAAFPACFTQQGHLRAYGAHPPALEAIWYFASRFHEWITEEGDHAQRAEALALAVLEDLRLVMIFLEEADDAQTIFETLNGRGAALNATDLVRNFIFMRAARENTESADLYESKWTPFEQEPWTNIETRGRIKRPRLEWLLYTMLQAEGRAEVDLARLYNQYKAYAAPSGKPPLTAAQQLDTLTKYAAHYQALTSGEGPLPIAHFGRRITPYEASPIHPLALMISTSNRTDAEKTAIFNLLVSFLVRRAVCGLTNKAYANIFMSLMRQLNREEVSVAAVSKHLSGSKSDTTRWPDDAEFQRALTTYALYSGNLDAPKARQILTELEAAWRRGKKTEELVLPNLNNLDIEHIMPRSWYAHWPLTDGAHATKEERDQATVAQLSGLELSDRQQEILKRDAAISTLGNLTLLNLSVNREAQNKSFSEKKTLLIAHSNLSLNTALIALSCWNVEAIQERGMKLTNIAIALYPGSQ</sequence>
<dbReference type="PANTHER" id="PTHR35149">
    <property type="entry name" value="SLL5132 PROTEIN"/>
    <property type="match status" value="1"/>
</dbReference>
<organism evidence="3 4">
    <name type="scientific">Rhodanobacter hydrolyticus</name>
    <dbReference type="NCBI Taxonomy" id="2250595"/>
    <lineage>
        <taxon>Bacteria</taxon>
        <taxon>Pseudomonadati</taxon>
        <taxon>Pseudomonadota</taxon>
        <taxon>Gammaproteobacteria</taxon>
        <taxon>Lysobacterales</taxon>
        <taxon>Rhodanobacteraceae</taxon>
        <taxon>Rhodanobacter</taxon>
    </lineage>
</organism>
<dbReference type="InterPro" id="IPR004919">
    <property type="entry name" value="GmrSD_N"/>
</dbReference>
<dbReference type="RefSeq" id="WP_404612149.1">
    <property type="nucleotide sequence ID" value="NZ_JADIKK010000008.1"/>
</dbReference>
<evidence type="ECO:0000259" key="2">
    <source>
        <dbReference type="Pfam" id="PF07510"/>
    </source>
</evidence>
<evidence type="ECO:0000259" key="1">
    <source>
        <dbReference type="Pfam" id="PF03235"/>
    </source>
</evidence>
<comment type="caution">
    <text evidence="3">The sequence shown here is derived from an EMBL/GenBank/DDBJ whole genome shotgun (WGS) entry which is preliminary data.</text>
</comment>
<evidence type="ECO:0000313" key="3">
    <source>
        <dbReference type="EMBL" id="MFK2876409.1"/>
    </source>
</evidence>
<proteinExistence type="predicted"/>
<evidence type="ECO:0000313" key="4">
    <source>
        <dbReference type="Proteomes" id="UP001620339"/>
    </source>
</evidence>
<keyword evidence="4" id="KW-1185">Reference proteome</keyword>
<dbReference type="EMBL" id="JADIKK010000008">
    <property type="protein sequence ID" value="MFK2876409.1"/>
    <property type="molecule type" value="Genomic_DNA"/>
</dbReference>
<dbReference type="PANTHER" id="PTHR35149:SF1">
    <property type="entry name" value="DUF5655 DOMAIN-CONTAINING PROTEIN"/>
    <property type="match status" value="1"/>
</dbReference>
<dbReference type="Pfam" id="PF07510">
    <property type="entry name" value="GmrSD_C"/>
    <property type="match status" value="1"/>
</dbReference>
<gene>
    <name evidence="3" type="ORF">ISP25_04910</name>
</gene>
<feature type="domain" description="GmrSD restriction endonucleases C-terminal" evidence="2">
    <location>
        <begin position="453"/>
        <end position="621"/>
    </location>
</feature>
<dbReference type="Pfam" id="PF03235">
    <property type="entry name" value="GmrSD_N"/>
    <property type="match status" value="1"/>
</dbReference>
<accession>A0ABW8J456</accession>
<name>A0ABW8J456_9GAMM</name>
<feature type="domain" description="GmrSD restriction endonucleases N-terminal" evidence="1">
    <location>
        <begin position="11"/>
        <end position="257"/>
    </location>
</feature>
<reference evidence="3 4" key="1">
    <citation type="submission" date="2020-10" db="EMBL/GenBank/DDBJ databases">
        <title>Phylogeny of dyella-like bacteria.</title>
        <authorList>
            <person name="Fu J."/>
        </authorList>
    </citation>
    <scope>NUCLEOTIDE SEQUENCE [LARGE SCALE GENOMIC DNA]</scope>
    <source>
        <strain evidence="3 4">KACC 19113</strain>
    </source>
</reference>
<protein>
    <submittedName>
        <fullName evidence="3">DUF262 domain-containing protein</fullName>
    </submittedName>
</protein>
<dbReference type="InterPro" id="IPR011089">
    <property type="entry name" value="GmrSD_C"/>
</dbReference>
<dbReference type="Proteomes" id="UP001620339">
    <property type="component" value="Unassembled WGS sequence"/>
</dbReference>